<dbReference type="OrthoDB" id="2315767at2"/>
<sequence length="320" mass="36479">MEQTDEVVDTLTVADFLATTQFKKLSTNQQKYAKTILTDVLAARKTVDLNQGAWTPRQVAGTLAALPNLVDQPHVYYVAVVPVMTAYFEAQGQQVKPLVAALKEARPALVAKHAEAAQEEADYDEVVQQVKQWVQAMFEQPEVMNLTVADQHHFVTIVHTTAELMITGRKLAPKDWDVDTLSGIMFGPFTHLLDERDRVSGLFQLVPFALTTLFTYLDQTNQLTHAAALQDWVLKQHEALVTMYNPELEKFYEGLTEAMQQAGVDTQDHAAVDRFTQSYLRAHPAVSRELFTADRQLKRTKPVKQIKYSRKQRRRRRRKR</sequence>
<dbReference type="AlphaFoldDB" id="A0A0R2LP22"/>
<evidence type="ECO:0000313" key="2">
    <source>
        <dbReference type="EMBL" id="KRO03432.1"/>
    </source>
</evidence>
<protein>
    <submittedName>
        <fullName evidence="2">Uncharacterized protein</fullName>
    </submittedName>
</protein>
<dbReference type="STRING" id="616990.IV54_GL000224"/>
<dbReference type="RefSeq" id="WP_057878795.1">
    <property type="nucleotide sequence ID" value="NZ_JQCA01000094.1"/>
</dbReference>
<gene>
    <name evidence="2" type="ORF">IV54_GL000224</name>
</gene>
<comment type="caution">
    <text evidence="2">The sequence shown here is derived from an EMBL/GenBank/DDBJ whole genome shotgun (WGS) entry which is preliminary data.</text>
</comment>
<accession>A0A0R2LP22</accession>
<dbReference type="Proteomes" id="UP000051906">
    <property type="component" value="Unassembled WGS sequence"/>
</dbReference>
<reference evidence="2 3" key="1">
    <citation type="journal article" date="2015" name="Genome Announc.">
        <title>Expanding the biotechnology potential of lactobacilli through comparative genomics of 213 strains and associated genera.</title>
        <authorList>
            <person name="Sun Z."/>
            <person name="Harris H.M."/>
            <person name="McCann A."/>
            <person name="Guo C."/>
            <person name="Argimon S."/>
            <person name="Zhang W."/>
            <person name="Yang X."/>
            <person name="Jeffery I.B."/>
            <person name="Cooney J.C."/>
            <person name="Kagawa T.F."/>
            <person name="Liu W."/>
            <person name="Song Y."/>
            <person name="Salvetti E."/>
            <person name="Wrobel A."/>
            <person name="Rasinkangas P."/>
            <person name="Parkhill J."/>
            <person name="Rea M.C."/>
            <person name="O'Sullivan O."/>
            <person name="Ritari J."/>
            <person name="Douillard F.P."/>
            <person name="Paul Ross R."/>
            <person name="Yang R."/>
            <person name="Briner A.E."/>
            <person name="Felis G.E."/>
            <person name="de Vos W.M."/>
            <person name="Barrangou R."/>
            <person name="Klaenhammer T.R."/>
            <person name="Caufield P.W."/>
            <person name="Cui Y."/>
            <person name="Zhang H."/>
            <person name="O'Toole P.W."/>
        </authorList>
    </citation>
    <scope>NUCLEOTIDE SEQUENCE [LARGE SCALE GENOMIC DNA]</scope>
    <source>
        <strain evidence="2 3">DSM 22467</strain>
    </source>
</reference>
<dbReference type="EMBL" id="JQCA01000094">
    <property type="protein sequence ID" value="KRO03432.1"/>
    <property type="molecule type" value="Genomic_DNA"/>
</dbReference>
<keyword evidence="3" id="KW-1185">Reference proteome</keyword>
<evidence type="ECO:0000313" key="3">
    <source>
        <dbReference type="Proteomes" id="UP000051906"/>
    </source>
</evidence>
<organism evidence="2 3">
    <name type="scientific">Levilactobacillus paucivorans</name>
    <dbReference type="NCBI Taxonomy" id="616990"/>
    <lineage>
        <taxon>Bacteria</taxon>
        <taxon>Bacillati</taxon>
        <taxon>Bacillota</taxon>
        <taxon>Bacilli</taxon>
        <taxon>Lactobacillales</taxon>
        <taxon>Lactobacillaceae</taxon>
        <taxon>Levilactobacillus</taxon>
    </lineage>
</organism>
<proteinExistence type="predicted"/>
<name>A0A0R2LP22_9LACO</name>
<evidence type="ECO:0000256" key="1">
    <source>
        <dbReference type="SAM" id="MobiDB-lite"/>
    </source>
</evidence>
<dbReference type="PATRIC" id="fig|616990.3.peg.246"/>
<feature type="region of interest" description="Disordered" evidence="1">
    <location>
        <begin position="300"/>
        <end position="320"/>
    </location>
</feature>